<reference evidence="6" key="1">
    <citation type="submission" date="2019-01" db="EMBL/GenBank/DDBJ databases">
        <authorList>
            <consortium name="Genoscope - CEA"/>
            <person name="William W."/>
        </authorList>
    </citation>
    <scope>NUCLEOTIDE SEQUENCE</scope>
    <source>
        <strain evidence="6">CR-1</strain>
    </source>
</reference>
<evidence type="ECO:0000256" key="2">
    <source>
        <dbReference type="ARBA" id="ARBA00016797"/>
    </source>
</evidence>
<name>A0A484HE90_9BACT</name>
<protein>
    <recommendedName>
        <fullName evidence="2">Electron transfer flavoprotein subunit beta</fullName>
    </recommendedName>
</protein>
<dbReference type="PANTHER" id="PTHR21294:SF8">
    <property type="entry name" value="ELECTRON TRANSFER FLAVOPROTEIN SUBUNIT BETA"/>
    <property type="match status" value="1"/>
</dbReference>
<accession>A0A484HE90</accession>
<dbReference type="InterPro" id="IPR033948">
    <property type="entry name" value="ETF_beta_N"/>
</dbReference>
<dbReference type="PIRSF" id="PIRSF000090">
    <property type="entry name" value="Beta-ETF"/>
    <property type="match status" value="1"/>
</dbReference>
<evidence type="ECO:0000313" key="6">
    <source>
        <dbReference type="EMBL" id="VEN73558.1"/>
    </source>
</evidence>
<keyword evidence="3" id="KW-0813">Transport</keyword>
<dbReference type="GO" id="GO:0009055">
    <property type="term" value="F:electron transfer activity"/>
    <property type="evidence" value="ECO:0007669"/>
    <property type="project" value="InterPro"/>
</dbReference>
<dbReference type="AlphaFoldDB" id="A0A484HE90"/>
<dbReference type="InterPro" id="IPR012255">
    <property type="entry name" value="ETF_b"/>
</dbReference>
<sequence length="263" mass="28422">MPKLDIIVLLNRVPSTESPLEIADDGVSLKLEGVKKTLNPYDEFAVEEALLIREKLGGSVLIVSLGEEKDAEGIQTALAMGADRGILILDPASKEYDSLKIARILARLLKTLTCDLIIAGQRSVDWDTGQIGAAVAEFLGVPNIPMVIKQDIADGSISCVKSVEGGTVTVKAPLPVLITAQRGLNEPRYASLPGIMKAKRKPLEIKTPEEWGLDPDSLGEPLVKTLALKYPPERTGGIIVEGDSDEEKAENLVRALHEKERLF</sequence>
<dbReference type="EMBL" id="CAACVI010000012">
    <property type="protein sequence ID" value="VEN73558.1"/>
    <property type="molecule type" value="Genomic_DNA"/>
</dbReference>
<evidence type="ECO:0000256" key="1">
    <source>
        <dbReference type="ARBA" id="ARBA00007557"/>
    </source>
</evidence>
<dbReference type="Pfam" id="PF01012">
    <property type="entry name" value="ETF"/>
    <property type="match status" value="1"/>
</dbReference>
<dbReference type="PANTHER" id="PTHR21294">
    <property type="entry name" value="ELECTRON TRANSFER FLAVOPROTEIN BETA-SUBUNIT"/>
    <property type="match status" value="1"/>
</dbReference>
<comment type="similarity">
    <text evidence="1">Belongs to the ETF beta-subunit/FixA family.</text>
</comment>
<dbReference type="SUPFAM" id="SSF52402">
    <property type="entry name" value="Adenine nucleotide alpha hydrolases-like"/>
    <property type="match status" value="1"/>
</dbReference>
<evidence type="ECO:0000256" key="4">
    <source>
        <dbReference type="ARBA" id="ARBA00022982"/>
    </source>
</evidence>
<proteinExistence type="inferred from homology"/>
<dbReference type="InterPro" id="IPR014730">
    <property type="entry name" value="ETF_a/b_N"/>
</dbReference>
<evidence type="ECO:0000256" key="3">
    <source>
        <dbReference type="ARBA" id="ARBA00022448"/>
    </source>
</evidence>
<dbReference type="CDD" id="cd01714">
    <property type="entry name" value="ETF_beta"/>
    <property type="match status" value="1"/>
</dbReference>
<dbReference type="SMART" id="SM00893">
    <property type="entry name" value="ETF"/>
    <property type="match status" value="1"/>
</dbReference>
<gene>
    <name evidence="6" type="ORF">EPICR_20018</name>
</gene>
<dbReference type="Gene3D" id="3.40.50.620">
    <property type="entry name" value="HUPs"/>
    <property type="match status" value="1"/>
</dbReference>
<dbReference type="InterPro" id="IPR014729">
    <property type="entry name" value="Rossmann-like_a/b/a_fold"/>
</dbReference>
<evidence type="ECO:0000259" key="5">
    <source>
        <dbReference type="SMART" id="SM00893"/>
    </source>
</evidence>
<organism evidence="6">
    <name type="scientific">uncultured Desulfobacteraceae bacterium</name>
    <dbReference type="NCBI Taxonomy" id="218296"/>
    <lineage>
        <taxon>Bacteria</taxon>
        <taxon>Pseudomonadati</taxon>
        <taxon>Thermodesulfobacteriota</taxon>
        <taxon>Desulfobacteria</taxon>
        <taxon>Desulfobacterales</taxon>
        <taxon>Desulfobacteraceae</taxon>
        <taxon>environmental samples</taxon>
    </lineage>
</organism>
<keyword evidence="4" id="KW-0249">Electron transport</keyword>
<feature type="domain" description="Electron transfer flavoprotein alpha/beta-subunit N-terminal" evidence="5">
    <location>
        <begin position="26"/>
        <end position="215"/>
    </location>
</feature>